<dbReference type="STRING" id="649639.Bcell_2684"/>
<dbReference type="InterPro" id="IPR036249">
    <property type="entry name" value="Thioredoxin-like_sf"/>
</dbReference>
<dbReference type="OrthoDB" id="9795531at2"/>
<dbReference type="KEGG" id="bco:Bcell_2684"/>
<gene>
    <name evidence="2" type="ordered locus">Bcell_2684</name>
</gene>
<organism evidence="2 3">
    <name type="scientific">Evansella cellulosilytica (strain ATCC 21833 / DSM 2522 / FERM P-1141 / JCM 9156 / N-4)</name>
    <name type="common">Bacillus cellulosilyticus</name>
    <dbReference type="NCBI Taxonomy" id="649639"/>
    <lineage>
        <taxon>Bacteria</taxon>
        <taxon>Bacillati</taxon>
        <taxon>Bacillota</taxon>
        <taxon>Bacilli</taxon>
        <taxon>Bacillales</taxon>
        <taxon>Bacillaceae</taxon>
        <taxon>Evansella</taxon>
    </lineage>
</organism>
<dbReference type="RefSeq" id="WP_013489272.1">
    <property type="nucleotide sequence ID" value="NC_014829.1"/>
</dbReference>
<dbReference type="GO" id="GO:0045454">
    <property type="term" value="P:cell redox homeostasis"/>
    <property type="evidence" value="ECO:0007669"/>
    <property type="project" value="TreeGrafter"/>
</dbReference>
<dbReference type="SUPFAM" id="SSF52833">
    <property type="entry name" value="Thioredoxin-like"/>
    <property type="match status" value="1"/>
</dbReference>
<dbReference type="InterPro" id="IPR051548">
    <property type="entry name" value="Grx-like_ET"/>
</dbReference>
<evidence type="ECO:0000313" key="3">
    <source>
        <dbReference type="Proteomes" id="UP000001401"/>
    </source>
</evidence>
<dbReference type="Pfam" id="PF00462">
    <property type="entry name" value="Glutaredoxin"/>
    <property type="match status" value="1"/>
</dbReference>
<dbReference type="CDD" id="cd02976">
    <property type="entry name" value="NrdH"/>
    <property type="match status" value="1"/>
</dbReference>
<dbReference type="eggNOG" id="COG0695">
    <property type="taxonomic scope" value="Bacteria"/>
</dbReference>
<dbReference type="Gene3D" id="3.40.30.10">
    <property type="entry name" value="Glutaredoxin"/>
    <property type="match status" value="1"/>
</dbReference>
<dbReference type="Proteomes" id="UP000001401">
    <property type="component" value="Chromosome"/>
</dbReference>
<keyword evidence="3" id="KW-1185">Reference proteome</keyword>
<dbReference type="PROSITE" id="PS51354">
    <property type="entry name" value="GLUTAREDOXIN_2"/>
    <property type="match status" value="1"/>
</dbReference>
<feature type="domain" description="Glutaredoxin" evidence="1">
    <location>
        <begin position="5"/>
        <end position="61"/>
    </location>
</feature>
<dbReference type="AlphaFoldDB" id="E6TUP9"/>
<dbReference type="InterPro" id="IPR002109">
    <property type="entry name" value="Glutaredoxin"/>
</dbReference>
<dbReference type="EMBL" id="CP002394">
    <property type="protein sequence ID" value="ADU30939.1"/>
    <property type="molecule type" value="Genomic_DNA"/>
</dbReference>
<protein>
    <submittedName>
        <fullName evidence="2">Glutaredoxin</fullName>
    </submittedName>
</protein>
<evidence type="ECO:0000259" key="1">
    <source>
        <dbReference type="Pfam" id="PF00462"/>
    </source>
</evidence>
<proteinExistence type="predicted"/>
<reference evidence="2 3" key="1">
    <citation type="submission" date="2010-12" db="EMBL/GenBank/DDBJ databases">
        <title>Complete sequence of Bacillus cellulosilyticus DSM 2522.</title>
        <authorList>
            <consortium name="US DOE Joint Genome Institute"/>
            <person name="Lucas S."/>
            <person name="Copeland A."/>
            <person name="Lapidus A."/>
            <person name="Cheng J.-F."/>
            <person name="Bruce D."/>
            <person name="Goodwin L."/>
            <person name="Pitluck S."/>
            <person name="Chertkov O."/>
            <person name="Detter J.C."/>
            <person name="Han C."/>
            <person name="Tapia R."/>
            <person name="Land M."/>
            <person name="Hauser L."/>
            <person name="Jeffries C."/>
            <person name="Kyrpides N."/>
            <person name="Ivanova N."/>
            <person name="Mikhailova N."/>
            <person name="Brumm P."/>
            <person name="Mead D."/>
            <person name="Woyke T."/>
        </authorList>
    </citation>
    <scope>NUCLEOTIDE SEQUENCE [LARGE SCALE GENOMIC DNA]</scope>
    <source>
        <strain evidence="3">ATCC 21833 / DSM 2522 / FERM P-1141 / JCM 9156 / N-4</strain>
    </source>
</reference>
<name>E6TUP9_EVAC2</name>
<evidence type="ECO:0000313" key="2">
    <source>
        <dbReference type="EMBL" id="ADU30939.1"/>
    </source>
</evidence>
<accession>E6TUP9</accession>
<dbReference type="PANTHER" id="PTHR34386">
    <property type="entry name" value="GLUTAREDOXIN"/>
    <property type="match status" value="1"/>
</dbReference>
<dbReference type="PANTHER" id="PTHR34386:SF1">
    <property type="entry name" value="GLUTAREDOXIN-LIKE PROTEIN NRDH"/>
    <property type="match status" value="1"/>
</dbReference>
<dbReference type="HOGENOM" id="CLU_026126_9_3_9"/>
<dbReference type="GO" id="GO:0009055">
    <property type="term" value="F:electron transfer activity"/>
    <property type="evidence" value="ECO:0007669"/>
    <property type="project" value="TreeGrafter"/>
</dbReference>
<sequence>MENVIVVYTSSGCSYCEKVKNLLEEQEVDFVEKNISESETFFKEWRTKEVLGTPSTFLNEEEVVGFDKNKLIQLVEKYKEVVKN</sequence>